<keyword evidence="1" id="KW-0472">Membrane</keyword>
<accession>A0AAE0IUF4</accession>
<reference evidence="2" key="1">
    <citation type="journal article" date="2023" name="Mol. Phylogenet. Evol.">
        <title>Genome-scale phylogeny and comparative genomics of the fungal order Sordariales.</title>
        <authorList>
            <person name="Hensen N."/>
            <person name="Bonometti L."/>
            <person name="Westerberg I."/>
            <person name="Brannstrom I.O."/>
            <person name="Guillou S."/>
            <person name="Cros-Aarteil S."/>
            <person name="Calhoun S."/>
            <person name="Haridas S."/>
            <person name="Kuo A."/>
            <person name="Mondo S."/>
            <person name="Pangilinan J."/>
            <person name="Riley R."/>
            <person name="LaButti K."/>
            <person name="Andreopoulos B."/>
            <person name="Lipzen A."/>
            <person name="Chen C."/>
            <person name="Yan M."/>
            <person name="Daum C."/>
            <person name="Ng V."/>
            <person name="Clum A."/>
            <person name="Steindorff A."/>
            <person name="Ohm R.A."/>
            <person name="Martin F."/>
            <person name="Silar P."/>
            <person name="Natvig D.O."/>
            <person name="Lalanne C."/>
            <person name="Gautier V."/>
            <person name="Ament-Velasquez S.L."/>
            <person name="Kruys A."/>
            <person name="Hutchinson M.I."/>
            <person name="Powell A.J."/>
            <person name="Barry K."/>
            <person name="Miller A.N."/>
            <person name="Grigoriev I.V."/>
            <person name="Debuchy R."/>
            <person name="Gladieux P."/>
            <person name="Hiltunen Thoren M."/>
            <person name="Johannesson H."/>
        </authorList>
    </citation>
    <scope>NUCLEOTIDE SEQUENCE</scope>
    <source>
        <strain evidence="2">CBS 118394</strain>
    </source>
</reference>
<sequence length="154" mass="17778">MRLGDVSKSYLAFFTLHFFQFILAVTVCGLYGYELDRARKAGKYADGKWVYAEVVGGLSALTALLLCIPYFLRFALAWVWNLILFILWIALFGLFGKMYINENAEGNADIQRMKNAVWVVFVNALLWLVSSIAGFVYWWRHKERVTRFTGRAKV</sequence>
<evidence type="ECO:0000313" key="3">
    <source>
        <dbReference type="Proteomes" id="UP001283341"/>
    </source>
</evidence>
<evidence type="ECO:0000256" key="1">
    <source>
        <dbReference type="SAM" id="Phobius"/>
    </source>
</evidence>
<protein>
    <submittedName>
        <fullName evidence="2">Uncharacterized protein</fullName>
    </submittedName>
</protein>
<dbReference type="EMBL" id="JAUEDM010000001">
    <property type="protein sequence ID" value="KAK3331152.1"/>
    <property type="molecule type" value="Genomic_DNA"/>
</dbReference>
<feature type="transmembrane region" description="Helical" evidence="1">
    <location>
        <begin position="54"/>
        <end position="72"/>
    </location>
</feature>
<evidence type="ECO:0000313" key="2">
    <source>
        <dbReference type="EMBL" id="KAK3331152.1"/>
    </source>
</evidence>
<dbReference type="PANTHER" id="PTHR42083:SF1">
    <property type="entry name" value="MARVEL DOMAIN-CONTAINING PROTEIN"/>
    <property type="match status" value="1"/>
</dbReference>
<feature type="transmembrane region" description="Helical" evidence="1">
    <location>
        <begin position="12"/>
        <end position="33"/>
    </location>
</feature>
<gene>
    <name evidence="2" type="ORF">B0H66DRAFT_587410</name>
</gene>
<dbReference type="Proteomes" id="UP001283341">
    <property type="component" value="Unassembled WGS sequence"/>
</dbReference>
<name>A0AAE0IUF4_9PEZI</name>
<keyword evidence="3" id="KW-1185">Reference proteome</keyword>
<keyword evidence="1" id="KW-1133">Transmembrane helix</keyword>
<comment type="caution">
    <text evidence="2">The sequence shown here is derived from an EMBL/GenBank/DDBJ whole genome shotgun (WGS) entry which is preliminary data.</text>
</comment>
<feature type="transmembrane region" description="Helical" evidence="1">
    <location>
        <begin position="116"/>
        <end position="139"/>
    </location>
</feature>
<feature type="transmembrane region" description="Helical" evidence="1">
    <location>
        <begin position="78"/>
        <end position="95"/>
    </location>
</feature>
<keyword evidence="1" id="KW-0812">Transmembrane</keyword>
<reference evidence="2" key="2">
    <citation type="submission" date="2023-06" db="EMBL/GenBank/DDBJ databases">
        <authorList>
            <consortium name="Lawrence Berkeley National Laboratory"/>
            <person name="Haridas S."/>
            <person name="Hensen N."/>
            <person name="Bonometti L."/>
            <person name="Westerberg I."/>
            <person name="Brannstrom I.O."/>
            <person name="Guillou S."/>
            <person name="Cros-Aarteil S."/>
            <person name="Calhoun S."/>
            <person name="Kuo A."/>
            <person name="Mondo S."/>
            <person name="Pangilinan J."/>
            <person name="Riley R."/>
            <person name="Labutti K."/>
            <person name="Andreopoulos B."/>
            <person name="Lipzen A."/>
            <person name="Chen C."/>
            <person name="Yanf M."/>
            <person name="Daum C."/>
            <person name="Ng V."/>
            <person name="Clum A."/>
            <person name="Steindorff A."/>
            <person name="Ohm R."/>
            <person name="Martin F."/>
            <person name="Silar P."/>
            <person name="Natvig D."/>
            <person name="Lalanne C."/>
            <person name="Gautier V."/>
            <person name="Ament-Velasquez S.L."/>
            <person name="Kruys A."/>
            <person name="Hutchinson M.I."/>
            <person name="Powell A.J."/>
            <person name="Barry K."/>
            <person name="Miller A.N."/>
            <person name="Grigoriev I.V."/>
            <person name="Debuchy R."/>
            <person name="Gladieux P."/>
            <person name="Thoren M.H."/>
            <person name="Johannesson H."/>
        </authorList>
    </citation>
    <scope>NUCLEOTIDE SEQUENCE</scope>
    <source>
        <strain evidence="2">CBS 118394</strain>
    </source>
</reference>
<dbReference type="AlphaFoldDB" id="A0AAE0IUF4"/>
<dbReference type="PANTHER" id="PTHR42083">
    <property type="entry name" value="MARVEL DOMAIN-CONTAINING PROTEIN"/>
    <property type="match status" value="1"/>
</dbReference>
<organism evidence="2 3">
    <name type="scientific">Apodospora peruviana</name>
    <dbReference type="NCBI Taxonomy" id="516989"/>
    <lineage>
        <taxon>Eukaryota</taxon>
        <taxon>Fungi</taxon>
        <taxon>Dikarya</taxon>
        <taxon>Ascomycota</taxon>
        <taxon>Pezizomycotina</taxon>
        <taxon>Sordariomycetes</taxon>
        <taxon>Sordariomycetidae</taxon>
        <taxon>Sordariales</taxon>
        <taxon>Lasiosphaeriaceae</taxon>
        <taxon>Apodospora</taxon>
    </lineage>
</organism>
<proteinExistence type="predicted"/>